<gene>
    <name evidence="1" type="ORF">SAMN04488108_0452</name>
</gene>
<dbReference type="AlphaFoldDB" id="A0A1M7Z4X4"/>
<sequence>MIIEKHKNEIHQLIDQIFLLLGEKRNELEEKRIKGEDSISAFMVDGEVPEIFCDPQLNSRNLHLLSKEQELIQLQQSAIEDMLKGDINGIQLTQVLKPILKEFELAIKNI</sequence>
<dbReference type="STRING" id="1073327.SAMN04488108_0452"/>
<accession>A0A1M7Z4X4</accession>
<reference evidence="2" key="1">
    <citation type="submission" date="2016-12" db="EMBL/GenBank/DDBJ databases">
        <authorList>
            <person name="Varghese N."/>
            <person name="Submissions S."/>
        </authorList>
    </citation>
    <scope>NUCLEOTIDE SEQUENCE [LARGE SCALE GENOMIC DNA]</scope>
    <source>
        <strain evidence="2">DSM 25035</strain>
    </source>
</reference>
<dbReference type="Proteomes" id="UP000184609">
    <property type="component" value="Unassembled WGS sequence"/>
</dbReference>
<organism evidence="1 2">
    <name type="scientific">Algoriphagus zhangzhouensis</name>
    <dbReference type="NCBI Taxonomy" id="1073327"/>
    <lineage>
        <taxon>Bacteria</taxon>
        <taxon>Pseudomonadati</taxon>
        <taxon>Bacteroidota</taxon>
        <taxon>Cytophagia</taxon>
        <taxon>Cytophagales</taxon>
        <taxon>Cyclobacteriaceae</taxon>
        <taxon>Algoriphagus</taxon>
    </lineage>
</organism>
<dbReference type="OrthoDB" id="10008556at2"/>
<keyword evidence="2" id="KW-1185">Reference proteome</keyword>
<evidence type="ECO:0000313" key="1">
    <source>
        <dbReference type="EMBL" id="SHO59921.1"/>
    </source>
</evidence>
<protein>
    <submittedName>
        <fullName evidence="1">Uncharacterized protein</fullName>
    </submittedName>
</protein>
<dbReference type="EMBL" id="FRXN01000001">
    <property type="protein sequence ID" value="SHO59921.1"/>
    <property type="molecule type" value="Genomic_DNA"/>
</dbReference>
<proteinExistence type="predicted"/>
<evidence type="ECO:0000313" key="2">
    <source>
        <dbReference type="Proteomes" id="UP000184609"/>
    </source>
</evidence>
<dbReference type="RefSeq" id="WP_073570120.1">
    <property type="nucleotide sequence ID" value="NZ_FRXN01000001.1"/>
</dbReference>
<name>A0A1M7Z4X4_9BACT</name>